<dbReference type="EMBL" id="JBHSLW010000080">
    <property type="protein sequence ID" value="MFC5423584.1"/>
    <property type="molecule type" value="Genomic_DNA"/>
</dbReference>
<name>A0ABW0IZV8_9HYPH</name>
<evidence type="ECO:0000256" key="2">
    <source>
        <dbReference type="ARBA" id="ARBA00023002"/>
    </source>
</evidence>
<proteinExistence type="predicted"/>
<protein>
    <submittedName>
        <fullName evidence="6">DsbA family protein</fullName>
    </submittedName>
</protein>
<organism evidence="6 7">
    <name type="scientific">Bosea eneae</name>
    <dbReference type="NCBI Taxonomy" id="151454"/>
    <lineage>
        <taxon>Bacteria</taxon>
        <taxon>Pseudomonadati</taxon>
        <taxon>Pseudomonadota</taxon>
        <taxon>Alphaproteobacteria</taxon>
        <taxon>Hyphomicrobiales</taxon>
        <taxon>Boseaceae</taxon>
        <taxon>Bosea</taxon>
    </lineage>
</organism>
<dbReference type="CDD" id="cd03023">
    <property type="entry name" value="DsbA_Com1_like"/>
    <property type="match status" value="1"/>
</dbReference>
<dbReference type="PANTHER" id="PTHR13887:SF14">
    <property type="entry name" value="DISULFIDE BOND FORMATION PROTEIN D"/>
    <property type="match status" value="1"/>
</dbReference>
<evidence type="ECO:0000256" key="1">
    <source>
        <dbReference type="ARBA" id="ARBA00022729"/>
    </source>
</evidence>
<keyword evidence="3" id="KW-1015">Disulfide bond</keyword>
<evidence type="ECO:0000313" key="6">
    <source>
        <dbReference type="EMBL" id="MFC5423584.1"/>
    </source>
</evidence>
<dbReference type="Pfam" id="PF01323">
    <property type="entry name" value="DSBA"/>
    <property type="match status" value="1"/>
</dbReference>
<gene>
    <name evidence="6" type="ORF">ACFPOB_29005</name>
</gene>
<feature type="domain" description="Thioredoxin" evidence="5">
    <location>
        <begin position="98"/>
        <end position="229"/>
    </location>
</feature>
<comment type="caution">
    <text evidence="6">The sequence shown here is derived from an EMBL/GenBank/DDBJ whole genome shotgun (WGS) entry which is preliminary data.</text>
</comment>
<evidence type="ECO:0000256" key="3">
    <source>
        <dbReference type="ARBA" id="ARBA00023157"/>
    </source>
</evidence>
<dbReference type="PROSITE" id="PS51352">
    <property type="entry name" value="THIOREDOXIN_2"/>
    <property type="match status" value="1"/>
</dbReference>
<keyword evidence="1" id="KW-0732">Signal</keyword>
<evidence type="ECO:0000313" key="7">
    <source>
        <dbReference type="Proteomes" id="UP001596053"/>
    </source>
</evidence>
<dbReference type="Pfam" id="PF18312">
    <property type="entry name" value="ScsC_N"/>
    <property type="match status" value="1"/>
</dbReference>
<keyword evidence="2" id="KW-0560">Oxidoreductase</keyword>
<dbReference type="Proteomes" id="UP001596053">
    <property type="component" value="Unassembled WGS sequence"/>
</dbReference>
<sequence>MVVNQGDEPHEFRDRMILMQRAPSGGRVRSKLVGRKLGYLAGLLFGTIASASNSHAEQIDRGQIQTIIREYILENPQIIEEALTQLQLRAQKAEAEAKSAALLAERSALLESKGDIVMGNPNGDVSLVEFFDFNCGYCKRAAPDVAALVAGDPKLRVVLKDLPVLGPGSVEAAKVGLAVKQVAGETTAGEFHKRLMDSRGRIDGSRALQVAGKLGIDTQRLKSVAATKEIEVQIYTNLDLAQRLGVTGTPSFVVGNQLMVGAVGQKPLEEAIRATRK</sequence>
<evidence type="ECO:0000259" key="5">
    <source>
        <dbReference type="PROSITE" id="PS51352"/>
    </source>
</evidence>
<dbReference type="SUPFAM" id="SSF52833">
    <property type="entry name" value="Thioredoxin-like"/>
    <property type="match status" value="1"/>
</dbReference>
<dbReference type="InterPro" id="IPR036249">
    <property type="entry name" value="Thioredoxin-like_sf"/>
</dbReference>
<keyword evidence="7" id="KW-1185">Reference proteome</keyword>
<dbReference type="Gene3D" id="3.40.30.10">
    <property type="entry name" value="Glutaredoxin"/>
    <property type="match status" value="1"/>
</dbReference>
<dbReference type="InterPro" id="IPR001853">
    <property type="entry name" value="DSBA-like_thioredoxin_dom"/>
</dbReference>
<accession>A0ABW0IZV8</accession>
<evidence type="ECO:0000256" key="4">
    <source>
        <dbReference type="ARBA" id="ARBA00023284"/>
    </source>
</evidence>
<dbReference type="InterPro" id="IPR041205">
    <property type="entry name" value="ScsC_N"/>
</dbReference>
<dbReference type="InterPro" id="IPR013766">
    <property type="entry name" value="Thioredoxin_domain"/>
</dbReference>
<reference evidence="7" key="1">
    <citation type="journal article" date="2019" name="Int. J. Syst. Evol. Microbiol.">
        <title>The Global Catalogue of Microorganisms (GCM) 10K type strain sequencing project: providing services to taxonomists for standard genome sequencing and annotation.</title>
        <authorList>
            <consortium name="The Broad Institute Genomics Platform"/>
            <consortium name="The Broad Institute Genome Sequencing Center for Infectious Disease"/>
            <person name="Wu L."/>
            <person name="Ma J."/>
        </authorList>
    </citation>
    <scope>NUCLEOTIDE SEQUENCE [LARGE SCALE GENOMIC DNA]</scope>
    <source>
        <strain evidence="7">NCAIM B.01391</strain>
    </source>
</reference>
<keyword evidence="4" id="KW-0676">Redox-active center</keyword>
<dbReference type="PANTHER" id="PTHR13887">
    <property type="entry name" value="GLUTATHIONE S-TRANSFERASE KAPPA"/>
    <property type="match status" value="1"/>
</dbReference>